<dbReference type="InterPro" id="IPR004604">
    <property type="entry name" value="DNA_recomb/repair_RecN"/>
</dbReference>
<evidence type="ECO:0000256" key="8">
    <source>
        <dbReference type="ARBA" id="ARBA00033408"/>
    </source>
</evidence>
<keyword evidence="4" id="KW-0547">Nucleotide-binding</keyword>
<keyword evidence="13" id="KW-1185">Reference proteome</keyword>
<dbReference type="GO" id="GO:0006310">
    <property type="term" value="P:DNA recombination"/>
    <property type="evidence" value="ECO:0007669"/>
    <property type="project" value="InterPro"/>
</dbReference>
<dbReference type="CDD" id="cd03241">
    <property type="entry name" value="ABC_RecN"/>
    <property type="match status" value="2"/>
</dbReference>
<dbReference type="OrthoDB" id="9806954at2"/>
<evidence type="ECO:0000256" key="4">
    <source>
        <dbReference type="ARBA" id="ARBA00022741"/>
    </source>
</evidence>
<keyword evidence="5 9" id="KW-0227">DNA damage</keyword>
<gene>
    <name evidence="12" type="primary">recN</name>
    <name evidence="12" type="ORF">FHP25_20420</name>
</gene>
<evidence type="ECO:0000256" key="10">
    <source>
        <dbReference type="SAM" id="Coils"/>
    </source>
</evidence>
<organism evidence="12 13">
    <name type="scientific">Vineibacter terrae</name>
    <dbReference type="NCBI Taxonomy" id="2586908"/>
    <lineage>
        <taxon>Bacteria</taxon>
        <taxon>Pseudomonadati</taxon>
        <taxon>Pseudomonadota</taxon>
        <taxon>Alphaproteobacteria</taxon>
        <taxon>Hyphomicrobiales</taxon>
        <taxon>Vineibacter</taxon>
    </lineage>
</organism>
<evidence type="ECO:0000256" key="5">
    <source>
        <dbReference type="ARBA" id="ARBA00022763"/>
    </source>
</evidence>
<dbReference type="Gene3D" id="3.40.50.300">
    <property type="entry name" value="P-loop containing nucleotide triphosphate hydrolases"/>
    <property type="match status" value="2"/>
</dbReference>
<name>A0A5C8PJW3_9HYPH</name>
<comment type="caution">
    <text evidence="12">The sequence shown here is derived from an EMBL/GenBank/DDBJ whole genome shotgun (WGS) entry which is preliminary data.</text>
</comment>
<keyword evidence="10" id="KW-0175">Coiled coil</keyword>
<reference evidence="12 13" key="1">
    <citation type="submission" date="2019-06" db="EMBL/GenBank/DDBJ databases">
        <title>New taxonomy in bacterial strain CC-CFT640, isolated from vineyard.</title>
        <authorList>
            <person name="Lin S.-Y."/>
            <person name="Tsai C.-F."/>
            <person name="Young C.-C."/>
        </authorList>
    </citation>
    <scope>NUCLEOTIDE SEQUENCE [LARGE SCALE GENOMIC DNA]</scope>
    <source>
        <strain evidence="12 13">CC-CFT640</strain>
    </source>
</reference>
<protein>
    <recommendedName>
        <fullName evidence="3 9">DNA repair protein RecN</fullName>
    </recommendedName>
    <alternativeName>
        <fullName evidence="8 9">Recombination protein N</fullName>
    </alternativeName>
</protein>
<dbReference type="AlphaFoldDB" id="A0A5C8PJW3"/>
<dbReference type="SUPFAM" id="SSF52540">
    <property type="entry name" value="P-loop containing nucleoside triphosphate hydrolases"/>
    <property type="match status" value="1"/>
</dbReference>
<comment type="function">
    <text evidence="1 9">May be involved in recombinational repair of damaged DNA.</text>
</comment>
<dbReference type="Pfam" id="PF02463">
    <property type="entry name" value="SMC_N"/>
    <property type="match status" value="1"/>
</dbReference>
<dbReference type="InterPro" id="IPR003395">
    <property type="entry name" value="RecF/RecN/SMC_N"/>
</dbReference>
<keyword evidence="7 9" id="KW-0234">DNA repair</keyword>
<dbReference type="PANTHER" id="PTHR11059:SF0">
    <property type="entry name" value="DNA REPAIR PROTEIN RECN"/>
    <property type="match status" value="1"/>
</dbReference>
<dbReference type="RefSeq" id="WP_147848823.1">
    <property type="nucleotide sequence ID" value="NZ_VDUZ01000024.1"/>
</dbReference>
<evidence type="ECO:0000256" key="2">
    <source>
        <dbReference type="ARBA" id="ARBA00009441"/>
    </source>
</evidence>
<evidence type="ECO:0000313" key="12">
    <source>
        <dbReference type="EMBL" id="TXL73550.1"/>
    </source>
</evidence>
<evidence type="ECO:0000256" key="6">
    <source>
        <dbReference type="ARBA" id="ARBA00022840"/>
    </source>
</evidence>
<dbReference type="FunFam" id="3.40.50.300:FF:000356">
    <property type="entry name" value="DNA repair protein RecN"/>
    <property type="match status" value="1"/>
</dbReference>
<dbReference type="GO" id="GO:0009432">
    <property type="term" value="P:SOS response"/>
    <property type="evidence" value="ECO:0007669"/>
    <property type="project" value="TreeGrafter"/>
</dbReference>
<dbReference type="NCBIfam" id="TIGR00634">
    <property type="entry name" value="recN"/>
    <property type="match status" value="1"/>
</dbReference>
<dbReference type="PIRSF" id="PIRSF003128">
    <property type="entry name" value="RecN"/>
    <property type="match status" value="1"/>
</dbReference>
<dbReference type="GO" id="GO:0005524">
    <property type="term" value="F:ATP binding"/>
    <property type="evidence" value="ECO:0007669"/>
    <property type="project" value="UniProtKB-KW"/>
</dbReference>
<evidence type="ECO:0000313" key="13">
    <source>
        <dbReference type="Proteomes" id="UP000321638"/>
    </source>
</evidence>
<evidence type="ECO:0000256" key="1">
    <source>
        <dbReference type="ARBA" id="ARBA00003618"/>
    </source>
</evidence>
<dbReference type="PANTHER" id="PTHR11059">
    <property type="entry name" value="DNA REPAIR PROTEIN RECN"/>
    <property type="match status" value="1"/>
</dbReference>
<evidence type="ECO:0000256" key="3">
    <source>
        <dbReference type="ARBA" id="ARBA00021315"/>
    </source>
</evidence>
<feature type="coiled-coil region" evidence="10">
    <location>
        <begin position="275"/>
        <end position="302"/>
    </location>
</feature>
<accession>A0A5C8PJW3</accession>
<dbReference type="InterPro" id="IPR027417">
    <property type="entry name" value="P-loop_NTPase"/>
</dbReference>
<dbReference type="EMBL" id="VDUZ01000024">
    <property type="protein sequence ID" value="TXL73550.1"/>
    <property type="molecule type" value="Genomic_DNA"/>
</dbReference>
<proteinExistence type="inferred from homology"/>
<evidence type="ECO:0000256" key="9">
    <source>
        <dbReference type="PIRNR" id="PIRNR003128"/>
    </source>
</evidence>
<evidence type="ECO:0000256" key="7">
    <source>
        <dbReference type="ARBA" id="ARBA00023204"/>
    </source>
</evidence>
<dbReference type="Proteomes" id="UP000321638">
    <property type="component" value="Unassembled WGS sequence"/>
</dbReference>
<feature type="domain" description="RecF/RecN/SMC N-terminal" evidence="11">
    <location>
        <begin position="31"/>
        <end position="516"/>
    </location>
</feature>
<keyword evidence="6" id="KW-0067">ATP-binding</keyword>
<dbReference type="GO" id="GO:0006281">
    <property type="term" value="P:DNA repair"/>
    <property type="evidence" value="ECO:0007669"/>
    <property type="project" value="UniProtKB-KW"/>
</dbReference>
<evidence type="ECO:0000259" key="11">
    <source>
        <dbReference type="Pfam" id="PF02463"/>
    </source>
</evidence>
<dbReference type="GO" id="GO:0043590">
    <property type="term" value="C:bacterial nucleoid"/>
    <property type="evidence" value="ECO:0007669"/>
    <property type="project" value="TreeGrafter"/>
</dbReference>
<comment type="similarity">
    <text evidence="2 9">Belongs to the RecN family.</text>
</comment>
<sequence length="564" mass="59110">MLLGLSIRDFVLIEKLDLAFPVPGKPGTASGLGVLTGETGAGKSILLDAFSLSLGGRAGSGIVRPGAAQAVVGAEFSLADDHPAHAILAEQGIVDEGATLLLRRLVGADGRGRAFVNDQPASIGLLKRLGETLVEIQGQFEQHGLLVPVNHRATLDAFGGLGADAAKVEAAWNAWRTAEAARRAAEAAFEQARREEEYLRHAVAELEKLAPKADDEDRLAAERQLLRHGAAVGEAVVAALAELENDKGGAAALRHAHRLVERQAAPAGGRLDAALSALERALSEATEAAAQLEQARDALDADPARLEKIEERLFALRAAARKHGTTVGGLAGLRERMAEQLAALDDGDARQRALAAQATQAREAFVAAARALSAGRAKAATRLDRTVSAELPPLKLERARFVTRLEAQADKDWGSHGTDRVEFLVATNPGMAPGPIGKIASGGELSRFMLALKLALAKVGDARTLVFDEVDSGIGGATAAAVGDRLRRLARSLQVLVVTHSPQVAALADHHWLIRKTTGRAKAASEVLALDRAARLEEVARMLSGAAITDAARAAARQLMTAGK</sequence>